<evidence type="ECO:0000313" key="10">
    <source>
        <dbReference type="EMBL" id="KCV69061.1"/>
    </source>
</evidence>
<evidence type="ECO:0000256" key="7">
    <source>
        <dbReference type="ARBA" id="ARBA00023157"/>
    </source>
</evidence>
<feature type="domain" description="CHCH" evidence="9">
    <location>
        <begin position="6"/>
        <end position="41"/>
    </location>
</feature>
<dbReference type="Gene3D" id="1.10.287.2900">
    <property type="match status" value="1"/>
</dbReference>
<keyword evidence="3" id="KW-0653">Protein transport</keyword>
<dbReference type="EMBL" id="KB932207">
    <property type="protein sequence ID" value="KCV69061.1"/>
    <property type="molecule type" value="Genomic_DNA"/>
</dbReference>
<evidence type="ECO:0000256" key="5">
    <source>
        <dbReference type="ARBA" id="ARBA00023010"/>
    </source>
</evidence>
<organism evidence="10">
    <name type="scientific">Fonticula alba</name>
    <name type="common">Slime mold</name>
    <dbReference type="NCBI Taxonomy" id="691883"/>
    <lineage>
        <taxon>Eukaryota</taxon>
        <taxon>Rotosphaerida</taxon>
        <taxon>Fonticulaceae</taxon>
        <taxon>Fonticula</taxon>
    </lineage>
</organism>
<dbReference type="STRING" id="691883.A0A058Z4M0"/>
<keyword evidence="5" id="KW-0811">Translocation</keyword>
<dbReference type="OrthoDB" id="7481291at2759"/>
<reference evidence="10" key="1">
    <citation type="submission" date="2013-04" db="EMBL/GenBank/DDBJ databases">
        <title>The Genome Sequence of Fonticula alba ATCC 38817.</title>
        <authorList>
            <consortium name="The Broad Institute Genomics Platform"/>
            <person name="Russ C."/>
            <person name="Cuomo C."/>
            <person name="Burger G."/>
            <person name="Gray M.W."/>
            <person name="Holland P.W.H."/>
            <person name="King N."/>
            <person name="Lang F.B.F."/>
            <person name="Roger A.J."/>
            <person name="Ruiz-Trillo I."/>
            <person name="Brown M."/>
            <person name="Walker B."/>
            <person name="Young S."/>
            <person name="Zeng Q."/>
            <person name="Gargeya S."/>
            <person name="Fitzgerald M."/>
            <person name="Haas B."/>
            <person name="Abouelleil A."/>
            <person name="Allen A.W."/>
            <person name="Alvarado L."/>
            <person name="Arachchi H.M."/>
            <person name="Berlin A.M."/>
            <person name="Chapman S.B."/>
            <person name="Gainer-Dewar J."/>
            <person name="Goldberg J."/>
            <person name="Griggs A."/>
            <person name="Gujja S."/>
            <person name="Hansen M."/>
            <person name="Howarth C."/>
            <person name="Imamovic A."/>
            <person name="Ireland A."/>
            <person name="Larimer J."/>
            <person name="McCowan C."/>
            <person name="Murphy C."/>
            <person name="Pearson M."/>
            <person name="Poon T.W."/>
            <person name="Priest M."/>
            <person name="Roberts A."/>
            <person name="Saif S."/>
            <person name="Shea T."/>
            <person name="Sisk P."/>
            <person name="Sykes S."/>
            <person name="Wortman J."/>
            <person name="Nusbaum C."/>
            <person name="Birren B."/>
        </authorList>
    </citation>
    <scope>NUCLEOTIDE SEQUENCE [LARGE SCALE GENOMIC DNA]</scope>
    <source>
        <strain evidence="10">ATCC 38817</strain>
    </source>
</reference>
<gene>
    <name evidence="10" type="ORF">H696_04481</name>
</gene>
<keyword evidence="4" id="KW-0560">Oxidoreductase</keyword>
<dbReference type="GO" id="GO:0045041">
    <property type="term" value="P:protein import into mitochondrial intermembrane space"/>
    <property type="evidence" value="ECO:0007669"/>
    <property type="project" value="InterPro"/>
</dbReference>
<evidence type="ECO:0000313" key="11">
    <source>
        <dbReference type="Proteomes" id="UP000030693"/>
    </source>
</evidence>
<dbReference type="GeneID" id="20529206"/>
<evidence type="ECO:0000256" key="1">
    <source>
        <dbReference type="ARBA" id="ARBA00004173"/>
    </source>
</evidence>
<dbReference type="GO" id="GO:0005758">
    <property type="term" value="C:mitochondrial intermembrane space"/>
    <property type="evidence" value="ECO:0007669"/>
    <property type="project" value="TreeGrafter"/>
</dbReference>
<evidence type="ECO:0000256" key="3">
    <source>
        <dbReference type="ARBA" id="ARBA00022927"/>
    </source>
</evidence>
<dbReference type="PROSITE" id="PS51808">
    <property type="entry name" value="CHCH"/>
    <property type="match status" value="1"/>
</dbReference>
<evidence type="ECO:0000256" key="6">
    <source>
        <dbReference type="ARBA" id="ARBA00023128"/>
    </source>
</evidence>
<dbReference type="Proteomes" id="UP000030693">
    <property type="component" value="Unassembled WGS sequence"/>
</dbReference>
<dbReference type="PANTHER" id="PTHR21622">
    <property type="entry name" value="COILED-COIL-HELIX-COILED-COIL-HELIX DOMAIN CONTAINING 4"/>
    <property type="match status" value="1"/>
</dbReference>
<keyword evidence="7" id="KW-1015">Disulfide bond</keyword>
<evidence type="ECO:0000259" key="9">
    <source>
        <dbReference type="Pfam" id="PF06747"/>
    </source>
</evidence>
<keyword evidence="11" id="KW-1185">Reference proteome</keyword>
<dbReference type="AlphaFoldDB" id="A0A058Z4M0"/>
<dbReference type="GO" id="GO:0015035">
    <property type="term" value="F:protein-disulfide reductase activity"/>
    <property type="evidence" value="ECO:0007669"/>
    <property type="project" value="InterPro"/>
</dbReference>
<keyword evidence="2" id="KW-0813">Transport</keyword>
<protein>
    <recommendedName>
        <fullName evidence="9">CHCH domain-containing protein</fullName>
    </recommendedName>
</protein>
<dbReference type="PANTHER" id="PTHR21622:SF0">
    <property type="entry name" value="COILED-COIL-HELIX-COILED-COIL-HELIX DOMAIN CONTAINING 4"/>
    <property type="match status" value="1"/>
</dbReference>
<comment type="subcellular location">
    <subcellularLocation>
        <location evidence="1">Mitochondrion</location>
    </subcellularLocation>
</comment>
<dbReference type="InterPro" id="IPR010625">
    <property type="entry name" value="CHCH"/>
</dbReference>
<feature type="non-terminal residue" evidence="10">
    <location>
        <position position="1"/>
    </location>
</feature>
<dbReference type="RefSeq" id="XP_009496632.1">
    <property type="nucleotide sequence ID" value="XM_009498357.1"/>
</dbReference>
<evidence type="ECO:0000256" key="4">
    <source>
        <dbReference type="ARBA" id="ARBA00023002"/>
    </source>
</evidence>
<dbReference type="Pfam" id="PF06747">
    <property type="entry name" value="CHCH"/>
    <property type="match status" value="1"/>
</dbReference>
<evidence type="ECO:0000256" key="2">
    <source>
        <dbReference type="ARBA" id="ARBA00022448"/>
    </source>
</evidence>
<keyword evidence="6" id="KW-0496">Mitochondrion</keyword>
<sequence length="58" mass="6660">TDWRPCLPQFKAAFGCFVFSPEEEKGVDCVAQFRSMQECFSRHSEYYSSGSKDDAPKE</sequence>
<name>A0A058Z4M0_FONAL</name>
<accession>A0A058Z4M0</accession>
<keyword evidence="8" id="KW-0676">Redox-active center</keyword>
<evidence type="ECO:0000256" key="8">
    <source>
        <dbReference type="ARBA" id="ARBA00023284"/>
    </source>
</evidence>
<proteinExistence type="predicted"/>
<dbReference type="InterPro" id="IPR039289">
    <property type="entry name" value="CHCHD4"/>
</dbReference>